<dbReference type="Pfam" id="PF05193">
    <property type="entry name" value="Peptidase_M16_C"/>
    <property type="match status" value="1"/>
</dbReference>
<evidence type="ECO:0000313" key="3">
    <source>
        <dbReference type="EMBL" id="KAL3103663.1"/>
    </source>
</evidence>
<keyword evidence="4" id="KW-1185">Reference proteome</keyword>
<feature type="domain" description="Peptidase M16 C-terminal" evidence="2">
    <location>
        <begin position="192"/>
        <end position="326"/>
    </location>
</feature>
<accession>A0ABD2KLD1</accession>
<name>A0ABD2KLD1_HETSC</name>
<dbReference type="Gene3D" id="3.30.830.10">
    <property type="entry name" value="Metalloenzyme, LuxS/M16 peptidase-like"/>
    <property type="match status" value="3"/>
</dbReference>
<dbReference type="Proteomes" id="UP001620645">
    <property type="component" value="Unassembled WGS sequence"/>
</dbReference>
<dbReference type="FunFam" id="3.30.830.10:FF:000015">
    <property type="entry name" value="Putative zinc metalloprotease"/>
    <property type="match status" value="1"/>
</dbReference>
<dbReference type="Pfam" id="PF00675">
    <property type="entry name" value="Peptidase_M16"/>
    <property type="match status" value="1"/>
</dbReference>
<dbReference type="EMBL" id="JBICCN010000012">
    <property type="protein sequence ID" value="KAL3103663.1"/>
    <property type="molecule type" value="Genomic_DNA"/>
</dbReference>
<gene>
    <name evidence="3" type="ORF">niasHS_000299</name>
</gene>
<dbReference type="PANTHER" id="PTHR43016">
    <property type="entry name" value="PRESEQUENCE PROTEASE"/>
    <property type="match status" value="1"/>
</dbReference>
<dbReference type="InterPro" id="IPR011249">
    <property type="entry name" value="Metalloenz_LuxS/M16"/>
</dbReference>
<organism evidence="3 4">
    <name type="scientific">Heterodera schachtii</name>
    <name type="common">Sugarbeet cyst nematode worm</name>
    <name type="synonym">Tylenchus schachtii</name>
    <dbReference type="NCBI Taxonomy" id="97005"/>
    <lineage>
        <taxon>Eukaryota</taxon>
        <taxon>Metazoa</taxon>
        <taxon>Ecdysozoa</taxon>
        <taxon>Nematoda</taxon>
        <taxon>Chromadorea</taxon>
        <taxon>Rhabditida</taxon>
        <taxon>Tylenchina</taxon>
        <taxon>Tylenchomorpha</taxon>
        <taxon>Tylenchoidea</taxon>
        <taxon>Heteroderidae</taxon>
        <taxon>Heteroderinae</taxon>
        <taxon>Heterodera</taxon>
    </lineage>
</organism>
<dbReference type="InterPro" id="IPR011765">
    <property type="entry name" value="Pept_M16_N"/>
</dbReference>
<dbReference type="InterPro" id="IPR007863">
    <property type="entry name" value="Peptidase_M16_C"/>
</dbReference>
<dbReference type="AlphaFoldDB" id="A0ABD2KLD1"/>
<evidence type="ECO:0000313" key="4">
    <source>
        <dbReference type="Proteomes" id="UP001620645"/>
    </source>
</evidence>
<comment type="caution">
    <text evidence="3">The sequence shown here is derived from an EMBL/GenBank/DDBJ whole genome shotgun (WGS) entry which is preliminary data.</text>
</comment>
<proteinExistence type="predicted"/>
<feature type="domain" description="Peptidase M16 N-terminal" evidence="1">
    <location>
        <begin position="46"/>
        <end position="139"/>
    </location>
</feature>
<evidence type="ECO:0000259" key="2">
    <source>
        <dbReference type="Pfam" id="PF05193"/>
    </source>
</evidence>
<dbReference type="SUPFAM" id="SSF63411">
    <property type="entry name" value="LuxS/MPP-like metallohydrolase"/>
    <property type="match status" value="3"/>
</dbReference>
<sequence>MFWQKKEISIGGKVPLAIYHSKRSKIRVFVADTPGPMVEGHITFVTETDTNDGLPHTLEHLVFMGSHRYPYMGMLDTIANRCHAIGTNAYTDQDHTAYELRTAGSSGFLKVLPVFLDHLLRPKFTQQKYDTEVHHINGEGKDSGVVYSEMQALDLEMDSMLDKKRKELFYPAGSSYAAMTGGTLSDIRNMCTLERVRNFHKHFYHLSNMYITVCGKIDHKQLLDVIDPIETENRDAIPLNFATPFLASTPQLTEPRTARIVCPSDDESIGMVQMSWNGPPGFECKTTLALTILFDYLTDTLLKELVQIEQAHCTSVSFSMRLQRDCEIVCRFEGVPMTKLEEIRDHFFAACQLAGTIVMARIGFILDQKIQQFRSNLENRSPSLISAAVISHQLLGREDDPDYNVLEQCLNQADLLRQLKTERVEFWHALFHKWLANKNCVYVMAEPSKETAKEFRRKEADRIKAQIIRIGGEGLKKQKKRLDDAIAENTLKHPSNEELADLMVNTLEDFNVIPVFTSTNESQQSDDFVSKFPFTAVLHDVPSNFFDATIVFDTVGIPVEDRHFLLLLFQHMFHAPIGRDDGMVIHFQEAAERLSARELASHGVSIGIPSVYDRSIDFPRTCKKEEKLSRGLVSNTVDVGISGFYDRFVALRLRTGVDSVANLAKWADIYLKRVLFNPDSLASAAENAATIAAEHKRDGHTMCQFLEDWFTHASDSNTHFFSYLALEKFYTGVKEAMGSNRTDDVQNKLLAVRKLLLEAPMNVHFAGDPNKIQLGTGSSSTASPIADMATQWAFLKQAKKHPQLKCPADYGASEEQLGKSRAIVVGGADSAFLLQKTRFDDDWNGPSTMSTLLLAEYLQQTGGPLWKAVRDPGFAYGVFLNVMPDRKALSLDLYRCSQLTNAYQKTLETTLAVLNLDRLNTDLLDCAKRSLICKLISKEDTVEQAVTSAILATIRSVDNDFTRKLCSQIWYAKAEDVLATGGPPIRRLFDLKQSFRSIAVNPSREEELKEHFPETEVIRLDELQVPSF</sequence>
<protein>
    <submittedName>
        <fullName evidence="3">Uncharacterized protein</fullName>
    </submittedName>
</protein>
<dbReference type="PANTHER" id="PTHR43016:SF16">
    <property type="entry name" value="METALLOPROTEASE, PUTATIVE (AFU_ORTHOLOGUE AFUA_4G07610)-RELATED"/>
    <property type="match status" value="1"/>
</dbReference>
<reference evidence="3 4" key="1">
    <citation type="submission" date="2024-10" db="EMBL/GenBank/DDBJ databases">
        <authorList>
            <person name="Kim D."/>
        </authorList>
    </citation>
    <scope>NUCLEOTIDE SEQUENCE [LARGE SCALE GENOMIC DNA]</scope>
    <source>
        <strain evidence="3">Taebaek</strain>
    </source>
</reference>
<evidence type="ECO:0000259" key="1">
    <source>
        <dbReference type="Pfam" id="PF00675"/>
    </source>
</evidence>